<proteinExistence type="predicted"/>
<accession>E0XUC8</accession>
<dbReference type="EMBL" id="GU474879">
    <property type="protein sequence ID" value="ADI18019.1"/>
    <property type="molecule type" value="Genomic_DNA"/>
</dbReference>
<protein>
    <submittedName>
        <fullName evidence="1">Uncharacterized protein</fullName>
    </submittedName>
</protein>
<name>E0XUC8_9DELT</name>
<organism evidence="1">
    <name type="scientific">uncultured delta proteobacterium HF0200_19J16</name>
    <dbReference type="NCBI Taxonomy" id="710831"/>
    <lineage>
        <taxon>Bacteria</taxon>
        <taxon>Deltaproteobacteria</taxon>
        <taxon>environmental samples</taxon>
    </lineage>
</organism>
<dbReference type="AlphaFoldDB" id="E0XUC8"/>
<evidence type="ECO:0000313" key="1">
    <source>
        <dbReference type="EMBL" id="ADI18019.1"/>
    </source>
</evidence>
<sequence>MLFTFPSRYWYTIGLQVIFSLGGWSPRIQTGFLVSRPTQVPPRTSSDFRLRGSNPLCRAFPGTSTNPPIILCWQPYNPAGRTRRFGLFPLRSPLLRESRLISFPSGTEMFQFPEFAPLTYGFSQQCMASTAMRVTPLGNPRIKRCLLFPEAYRSLPRPSSLPGAKASALRPCYLT</sequence>
<reference evidence="1" key="1">
    <citation type="journal article" date="2011" name="Environ. Microbiol.">
        <title>Time-series analyses of Monterey Bay coastal microbial picoplankton using a 'genome proxy' microarray.</title>
        <authorList>
            <person name="Rich V.I."/>
            <person name="Pham V.D."/>
            <person name="Eppley J."/>
            <person name="Shi Y."/>
            <person name="DeLong E.F."/>
        </authorList>
    </citation>
    <scope>NUCLEOTIDE SEQUENCE</scope>
</reference>